<proteinExistence type="inferred from homology"/>
<evidence type="ECO:0000256" key="2">
    <source>
        <dbReference type="ARBA" id="ARBA00006997"/>
    </source>
</evidence>
<dbReference type="SUPFAM" id="SSF52540">
    <property type="entry name" value="P-loop containing nucleoside triphosphate hydrolases"/>
    <property type="match status" value="1"/>
</dbReference>
<dbReference type="GO" id="GO:0009073">
    <property type="term" value="P:aromatic amino acid family biosynthetic process"/>
    <property type="evidence" value="ECO:0007669"/>
    <property type="project" value="UniProtKB-KW"/>
</dbReference>
<reference evidence="12 13" key="1">
    <citation type="submission" date="2010-05" db="EMBL/GenBank/DDBJ databases">
        <title>Complete sequence of Thermincola sp. JR.</title>
        <authorList>
            <consortium name="US DOE Joint Genome Institute"/>
            <person name="Lucas S."/>
            <person name="Copeland A."/>
            <person name="Lapidus A."/>
            <person name="Cheng J.-F."/>
            <person name="Bruce D."/>
            <person name="Goodwin L."/>
            <person name="Pitluck S."/>
            <person name="Chertkov O."/>
            <person name="Detter J.C."/>
            <person name="Han C."/>
            <person name="Tapia R."/>
            <person name="Land M."/>
            <person name="Hauser L."/>
            <person name="Kyrpides N."/>
            <person name="Mikhailova N."/>
            <person name="Hazen T.C."/>
            <person name="Woyke T."/>
        </authorList>
    </citation>
    <scope>NUCLEOTIDE SEQUENCE [LARGE SCALE GENOMIC DNA]</scope>
    <source>
        <strain evidence="12 13">JR</strain>
    </source>
</reference>
<evidence type="ECO:0000256" key="10">
    <source>
        <dbReference type="ARBA" id="ARBA00048567"/>
    </source>
</evidence>
<keyword evidence="13" id="KW-1185">Reference proteome</keyword>
<dbReference type="STRING" id="635013.TherJR_1741"/>
<dbReference type="InterPro" id="IPR023000">
    <property type="entry name" value="Shikimate_kinase_CS"/>
</dbReference>
<feature type="binding site" evidence="11">
    <location>
        <position position="14"/>
    </location>
    <ligand>
        <name>Mg(2+)</name>
        <dbReference type="ChEBI" id="CHEBI:18420"/>
    </ligand>
</feature>
<feature type="binding site" evidence="11">
    <location>
        <position position="116"/>
    </location>
    <ligand>
        <name>ATP</name>
        <dbReference type="ChEBI" id="CHEBI:30616"/>
    </ligand>
</feature>
<keyword evidence="7 11" id="KW-0418">Kinase</keyword>
<dbReference type="GO" id="GO:0004765">
    <property type="term" value="F:shikimate kinase activity"/>
    <property type="evidence" value="ECO:0007669"/>
    <property type="project" value="UniProtKB-UniRule"/>
</dbReference>
<dbReference type="InterPro" id="IPR027417">
    <property type="entry name" value="P-loop_NTPase"/>
</dbReference>
<dbReference type="GO" id="GO:0000287">
    <property type="term" value="F:magnesium ion binding"/>
    <property type="evidence" value="ECO:0007669"/>
    <property type="project" value="UniProtKB-UniRule"/>
</dbReference>
<dbReference type="PRINTS" id="PR01100">
    <property type="entry name" value="SHIKIMTKNASE"/>
</dbReference>
<keyword evidence="5 11" id="KW-0808">Transferase</keyword>
<evidence type="ECO:0000256" key="5">
    <source>
        <dbReference type="ARBA" id="ARBA00022679"/>
    </source>
</evidence>
<dbReference type="EC" id="2.7.1.71" evidence="3 11"/>
<dbReference type="GO" id="GO:0005829">
    <property type="term" value="C:cytosol"/>
    <property type="evidence" value="ECO:0007669"/>
    <property type="project" value="TreeGrafter"/>
</dbReference>
<keyword evidence="11" id="KW-0460">Magnesium</keyword>
<evidence type="ECO:0000256" key="11">
    <source>
        <dbReference type="HAMAP-Rule" id="MF_00109"/>
    </source>
</evidence>
<dbReference type="PANTHER" id="PTHR21087">
    <property type="entry name" value="SHIKIMATE KINASE"/>
    <property type="match status" value="1"/>
</dbReference>
<dbReference type="eggNOG" id="COG0703">
    <property type="taxonomic scope" value="Bacteria"/>
</dbReference>
<keyword evidence="8 11" id="KW-0067">ATP-binding</keyword>
<dbReference type="AlphaFoldDB" id="D5X7M0"/>
<evidence type="ECO:0000256" key="7">
    <source>
        <dbReference type="ARBA" id="ARBA00022777"/>
    </source>
</evidence>
<feature type="binding site" evidence="11">
    <location>
        <position position="78"/>
    </location>
    <ligand>
        <name>substrate</name>
    </ligand>
</feature>
<comment type="cofactor">
    <cofactor evidence="11">
        <name>Mg(2+)</name>
        <dbReference type="ChEBI" id="CHEBI:18420"/>
    </cofactor>
    <text evidence="11">Binds 1 Mg(2+) ion per subunit.</text>
</comment>
<evidence type="ECO:0000256" key="1">
    <source>
        <dbReference type="ARBA" id="ARBA00004842"/>
    </source>
</evidence>
<comment type="pathway">
    <text evidence="1 11">Metabolic intermediate biosynthesis; chorismate biosynthesis; chorismate from D-erythrose 4-phosphate and phosphoenolpyruvate: step 5/7.</text>
</comment>
<dbReference type="NCBIfam" id="NF010553">
    <property type="entry name" value="PRK13947.1"/>
    <property type="match status" value="1"/>
</dbReference>
<protein>
    <recommendedName>
        <fullName evidence="3 11">Shikimate kinase</fullName>
        <shortName evidence="11">SK</shortName>
        <ecNumber evidence="3 11">2.7.1.71</ecNumber>
    </recommendedName>
</protein>
<dbReference type="Pfam" id="PF01202">
    <property type="entry name" value="SKI"/>
    <property type="match status" value="1"/>
</dbReference>
<dbReference type="GO" id="GO:0005524">
    <property type="term" value="F:ATP binding"/>
    <property type="evidence" value="ECO:0007669"/>
    <property type="project" value="UniProtKB-UniRule"/>
</dbReference>
<comment type="function">
    <text evidence="11">Catalyzes the specific phosphorylation of the 3-hydroxyl group of shikimic acid using ATP as a cosubstrate.</text>
</comment>
<dbReference type="GO" id="GO:0009423">
    <property type="term" value="P:chorismate biosynthetic process"/>
    <property type="evidence" value="ECO:0007669"/>
    <property type="project" value="UniProtKB-UniRule"/>
</dbReference>
<feature type="binding site" evidence="11">
    <location>
        <begin position="10"/>
        <end position="15"/>
    </location>
    <ligand>
        <name>ATP</name>
        <dbReference type="ChEBI" id="CHEBI:30616"/>
    </ligand>
</feature>
<dbReference type="HOGENOM" id="CLU_057607_4_0_9"/>
<keyword evidence="6 11" id="KW-0547">Nucleotide-binding</keyword>
<gene>
    <name evidence="11" type="primary">aroK</name>
    <name evidence="12" type="ordered locus">TherJR_1741</name>
</gene>
<dbReference type="CDD" id="cd00464">
    <property type="entry name" value="SK"/>
    <property type="match status" value="1"/>
</dbReference>
<keyword evidence="11" id="KW-0963">Cytoplasm</keyword>
<dbReference type="PROSITE" id="PS01128">
    <property type="entry name" value="SHIKIMATE_KINASE"/>
    <property type="match status" value="1"/>
</dbReference>
<feature type="binding site" evidence="11">
    <location>
        <position position="32"/>
    </location>
    <ligand>
        <name>substrate</name>
    </ligand>
</feature>
<comment type="subunit">
    <text evidence="11">Monomer.</text>
</comment>
<comment type="subcellular location">
    <subcellularLocation>
        <location evidence="11">Cytoplasm</location>
    </subcellularLocation>
</comment>
<evidence type="ECO:0000313" key="13">
    <source>
        <dbReference type="Proteomes" id="UP000002377"/>
    </source>
</evidence>
<comment type="similarity">
    <text evidence="2 11">Belongs to the shikimate kinase family.</text>
</comment>
<organism evidence="12 13">
    <name type="scientific">Thermincola potens (strain JR)</name>
    <dbReference type="NCBI Taxonomy" id="635013"/>
    <lineage>
        <taxon>Bacteria</taxon>
        <taxon>Bacillati</taxon>
        <taxon>Bacillota</taxon>
        <taxon>Clostridia</taxon>
        <taxon>Eubacteriales</taxon>
        <taxon>Thermincolaceae</taxon>
        <taxon>Thermincola</taxon>
    </lineage>
</organism>
<evidence type="ECO:0000256" key="3">
    <source>
        <dbReference type="ARBA" id="ARBA00012154"/>
    </source>
</evidence>
<evidence type="ECO:0000256" key="6">
    <source>
        <dbReference type="ARBA" id="ARBA00022741"/>
    </source>
</evidence>
<dbReference type="InterPro" id="IPR000623">
    <property type="entry name" value="Shikimate_kinase/TSH1"/>
</dbReference>
<comment type="catalytic activity">
    <reaction evidence="10 11">
        <text>shikimate + ATP = 3-phosphoshikimate + ADP + H(+)</text>
        <dbReference type="Rhea" id="RHEA:13121"/>
        <dbReference type="ChEBI" id="CHEBI:15378"/>
        <dbReference type="ChEBI" id="CHEBI:30616"/>
        <dbReference type="ChEBI" id="CHEBI:36208"/>
        <dbReference type="ChEBI" id="CHEBI:145989"/>
        <dbReference type="ChEBI" id="CHEBI:456216"/>
        <dbReference type="EC" id="2.7.1.71"/>
    </reaction>
</comment>
<comment type="caution">
    <text evidence="11">Lacks conserved residue(s) required for the propagation of feature annotation.</text>
</comment>
<dbReference type="InterPro" id="IPR031322">
    <property type="entry name" value="Shikimate/glucono_kinase"/>
</dbReference>
<dbReference type="KEGG" id="tjr:TherJR_1741"/>
<keyword evidence="11" id="KW-0479">Metal-binding</keyword>
<keyword evidence="4 11" id="KW-0028">Amino-acid biosynthesis</keyword>
<evidence type="ECO:0000256" key="4">
    <source>
        <dbReference type="ARBA" id="ARBA00022605"/>
    </source>
</evidence>
<feature type="binding site" evidence="11">
    <location>
        <position position="56"/>
    </location>
    <ligand>
        <name>substrate</name>
    </ligand>
</feature>
<sequence length="169" mass="19156">MNIVLIGFMGTGKSTIGRKLAAKLGMEFYDTDQDIEEVTGMTIPQLFKKHGEIRFRSEEAAAVKRAMRKDGRVIATGGGVVLNPDNVALLKQNSFMVCLTADKDTIYERVRRKKNRPLLHGDMQKNIERLLKEREPYYQVADIYIDTSACSVEEVEQQIIEAFKAGQER</sequence>
<dbReference type="Proteomes" id="UP000002377">
    <property type="component" value="Chromosome"/>
</dbReference>
<evidence type="ECO:0000256" key="9">
    <source>
        <dbReference type="ARBA" id="ARBA00023141"/>
    </source>
</evidence>
<dbReference type="GO" id="GO:0008652">
    <property type="term" value="P:amino acid biosynthetic process"/>
    <property type="evidence" value="ECO:0007669"/>
    <property type="project" value="UniProtKB-KW"/>
</dbReference>
<evidence type="ECO:0000256" key="8">
    <source>
        <dbReference type="ARBA" id="ARBA00022840"/>
    </source>
</evidence>
<dbReference type="UniPathway" id="UPA00053">
    <property type="reaction ID" value="UER00088"/>
</dbReference>
<dbReference type="RefSeq" id="WP_013120603.1">
    <property type="nucleotide sequence ID" value="NC_014152.1"/>
</dbReference>
<dbReference type="Gene3D" id="3.40.50.300">
    <property type="entry name" value="P-loop containing nucleotide triphosphate hydrolases"/>
    <property type="match status" value="1"/>
</dbReference>
<evidence type="ECO:0000313" key="12">
    <source>
        <dbReference type="EMBL" id="ADG82590.1"/>
    </source>
</evidence>
<keyword evidence="9 11" id="KW-0057">Aromatic amino acid biosynthesis</keyword>
<name>D5X7M0_THEPJ</name>
<dbReference type="EMBL" id="CP002028">
    <property type="protein sequence ID" value="ADG82590.1"/>
    <property type="molecule type" value="Genomic_DNA"/>
</dbReference>
<feature type="binding site" evidence="11">
    <location>
        <position position="134"/>
    </location>
    <ligand>
        <name>substrate</name>
    </ligand>
</feature>
<dbReference type="HAMAP" id="MF_00109">
    <property type="entry name" value="Shikimate_kinase"/>
    <property type="match status" value="1"/>
</dbReference>
<accession>D5X7M0</accession>
<dbReference type="PANTHER" id="PTHR21087:SF16">
    <property type="entry name" value="SHIKIMATE KINASE 1, CHLOROPLASTIC"/>
    <property type="match status" value="1"/>
</dbReference>